<organism evidence="2 3">
    <name type="scientific">Sporosarcina oncorhynchi</name>
    <dbReference type="NCBI Taxonomy" id="3056444"/>
    <lineage>
        <taxon>Bacteria</taxon>
        <taxon>Bacillati</taxon>
        <taxon>Bacillota</taxon>
        <taxon>Bacilli</taxon>
        <taxon>Bacillales</taxon>
        <taxon>Caryophanaceae</taxon>
        <taxon>Sporosarcina</taxon>
    </lineage>
</organism>
<gene>
    <name evidence="2" type="ORF">QWT69_06590</name>
</gene>
<dbReference type="RefSeq" id="WP_317970171.1">
    <property type="nucleotide sequence ID" value="NZ_CP129118.1"/>
</dbReference>
<feature type="transmembrane region" description="Helical" evidence="1">
    <location>
        <begin position="114"/>
        <end position="132"/>
    </location>
</feature>
<evidence type="ECO:0000313" key="2">
    <source>
        <dbReference type="EMBL" id="WOV88770.1"/>
    </source>
</evidence>
<reference evidence="2 3" key="1">
    <citation type="submission" date="2023-06" db="EMBL/GenBank/DDBJ databases">
        <title>Sporosarcina sp. nov., isolated from Korean tranditional fermented seafood 'Jeotgal'.</title>
        <authorList>
            <person name="Yang A.I."/>
            <person name="Shin N.-R."/>
        </authorList>
    </citation>
    <scope>NUCLEOTIDE SEQUENCE [LARGE SCALE GENOMIC DNA]</scope>
    <source>
        <strain evidence="2 3">T2O-4</strain>
    </source>
</reference>
<evidence type="ECO:0000313" key="3">
    <source>
        <dbReference type="Proteomes" id="UP001303902"/>
    </source>
</evidence>
<dbReference type="EMBL" id="CP129118">
    <property type="protein sequence ID" value="WOV88770.1"/>
    <property type="molecule type" value="Genomic_DNA"/>
</dbReference>
<keyword evidence="1" id="KW-1133">Transmembrane helix</keyword>
<protein>
    <submittedName>
        <fullName evidence="2">Uncharacterized protein</fullName>
    </submittedName>
</protein>
<keyword evidence="3" id="KW-1185">Reference proteome</keyword>
<feature type="transmembrane region" description="Helical" evidence="1">
    <location>
        <begin position="80"/>
        <end position="102"/>
    </location>
</feature>
<proteinExistence type="predicted"/>
<keyword evidence="1" id="KW-0472">Membrane</keyword>
<dbReference type="Proteomes" id="UP001303902">
    <property type="component" value="Chromosome"/>
</dbReference>
<name>A0ABZ0L8E5_9BACL</name>
<keyword evidence="1" id="KW-0812">Transmembrane</keyword>
<feature type="transmembrane region" description="Helical" evidence="1">
    <location>
        <begin position="43"/>
        <end position="68"/>
    </location>
</feature>
<accession>A0ABZ0L8E5</accession>
<evidence type="ECO:0000256" key="1">
    <source>
        <dbReference type="SAM" id="Phobius"/>
    </source>
</evidence>
<sequence length="143" mass="16497">MKRILIAFLSIVLFATLLAWVSYTPRFQREPNVYYFGFLETSFFVVLYAGPVYFLAGIPASIFIDKLIGKTKSNSRWKRYFVGLGLYSLVGAFVGFIFPILLTENIDWRGIIPYSLYGSLAANFYYHVLLLVSKINNKYLIFN</sequence>